<evidence type="ECO:0000313" key="1">
    <source>
        <dbReference type="EMBL" id="OGY39989.1"/>
    </source>
</evidence>
<gene>
    <name evidence="1" type="ORF">A2570_00665</name>
</gene>
<name>A0A1G1XIX7_9BACT</name>
<accession>A0A1G1XIX7</accession>
<dbReference type="Proteomes" id="UP000178570">
    <property type="component" value="Unassembled WGS sequence"/>
</dbReference>
<dbReference type="AlphaFoldDB" id="A0A1G1XIX7"/>
<organism evidence="1 2">
    <name type="scientific">Candidatus Brennerbacteria bacterium RIFOXYD1_FULL_41_16</name>
    <dbReference type="NCBI Taxonomy" id="1797529"/>
    <lineage>
        <taxon>Bacteria</taxon>
        <taxon>Candidatus Brenneribacteriota</taxon>
    </lineage>
</organism>
<sequence length="144" mass="17479">MTIDTKEEKLRRKLNVSLDFIKKTRFVNLIKNINKIKVFDKNGYDTDVNVKTRVWYVQPKTIKYSSVEYLSSLFIHEAWHVEQEKKGLNPNGRTRTERGAYLKQRLFLELYGEQYEVDWLDKEYKRKWWLDKKRVLPKFKTLSG</sequence>
<comment type="caution">
    <text evidence="1">The sequence shown here is derived from an EMBL/GenBank/DDBJ whole genome shotgun (WGS) entry which is preliminary data.</text>
</comment>
<proteinExistence type="predicted"/>
<reference evidence="1 2" key="1">
    <citation type="journal article" date="2016" name="Nat. Commun.">
        <title>Thousands of microbial genomes shed light on interconnected biogeochemical processes in an aquifer system.</title>
        <authorList>
            <person name="Anantharaman K."/>
            <person name="Brown C.T."/>
            <person name="Hug L.A."/>
            <person name="Sharon I."/>
            <person name="Castelle C.J."/>
            <person name="Probst A.J."/>
            <person name="Thomas B.C."/>
            <person name="Singh A."/>
            <person name="Wilkins M.J."/>
            <person name="Karaoz U."/>
            <person name="Brodie E.L."/>
            <person name="Williams K.H."/>
            <person name="Hubbard S.S."/>
            <person name="Banfield J.F."/>
        </authorList>
    </citation>
    <scope>NUCLEOTIDE SEQUENCE [LARGE SCALE GENOMIC DNA]</scope>
</reference>
<evidence type="ECO:0000313" key="2">
    <source>
        <dbReference type="Proteomes" id="UP000178570"/>
    </source>
</evidence>
<evidence type="ECO:0008006" key="3">
    <source>
        <dbReference type="Google" id="ProtNLM"/>
    </source>
</evidence>
<protein>
    <recommendedName>
        <fullName evidence="3">Metallopeptidase domain-containing protein</fullName>
    </recommendedName>
</protein>
<dbReference type="EMBL" id="MHHY01000012">
    <property type="protein sequence ID" value="OGY39989.1"/>
    <property type="molecule type" value="Genomic_DNA"/>
</dbReference>